<evidence type="ECO:0000256" key="2">
    <source>
        <dbReference type="ARBA" id="ARBA00022475"/>
    </source>
</evidence>
<proteinExistence type="predicted"/>
<dbReference type="EMBL" id="JAICCF010000006">
    <property type="protein sequence ID" value="MBW8688094.1"/>
    <property type="molecule type" value="Genomic_DNA"/>
</dbReference>
<keyword evidence="2" id="KW-1003">Cell membrane</keyword>
<feature type="transmembrane region" description="Helical" evidence="6">
    <location>
        <begin position="255"/>
        <end position="273"/>
    </location>
</feature>
<feature type="transmembrane region" description="Helical" evidence="6">
    <location>
        <begin position="114"/>
        <end position="132"/>
    </location>
</feature>
<dbReference type="Proteomes" id="UP000812961">
    <property type="component" value="Unassembled WGS sequence"/>
</dbReference>
<dbReference type="PANTHER" id="PTHR42723">
    <property type="entry name" value="CHLOROPHYLL SYNTHASE"/>
    <property type="match status" value="1"/>
</dbReference>
<dbReference type="CDD" id="cd13964">
    <property type="entry name" value="PT_UbiA_1"/>
    <property type="match status" value="1"/>
</dbReference>
<comment type="caution">
    <text evidence="7">The sequence shown here is derived from an EMBL/GenBank/DDBJ whole genome shotgun (WGS) entry which is preliminary data.</text>
</comment>
<evidence type="ECO:0000313" key="8">
    <source>
        <dbReference type="Proteomes" id="UP000812961"/>
    </source>
</evidence>
<dbReference type="Gene3D" id="1.10.357.140">
    <property type="entry name" value="UbiA prenyltransferase"/>
    <property type="match status" value="1"/>
</dbReference>
<evidence type="ECO:0000256" key="3">
    <source>
        <dbReference type="ARBA" id="ARBA00022692"/>
    </source>
</evidence>
<keyword evidence="8" id="KW-1185">Reference proteome</keyword>
<dbReference type="NCBIfam" id="NF035940">
    <property type="entry name" value="prenyl_rel_EboC"/>
    <property type="match status" value="1"/>
</dbReference>
<reference evidence="7 8" key="1">
    <citation type="submission" date="2021-08" db="EMBL/GenBank/DDBJ databases">
        <title>The genome sequence of Chitinophaga sp. B61.</title>
        <authorList>
            <person name="Zhang X."/>
        </authorList>
    </citation>
    <scope>NUCLEOTIDE SEQUENCE [LARGE SCALE GENOMIC DNA]</scope>
    <source>
        <strain evidence="7 8">B61</strain>
    </source>
</reference>
<organism evidence="7 8">
    <name type="scientific">Chitinophaga rhizophila</name>
    <dbReference type="NCBI Taxonomy" id="2866212"/>
    <lineage>
        <taxon>Bacteria</taxon>
        <taxon>Pseudomonadati</taxon>
        <taxon>Bacteroidota</taxon>
        <taxon>Chitinophagia</taxon>
        <taxon>Chitinophagales</taxon>
        <taxon>Chitinophagaceae</taxon>
        <taxon>Chitinophaga</taxon>
    </lineage>
</organism>
<evidence type="ECO:0000313" key="7">
    <source>
        <dbReference type="EMBL" id="MBW8688094.1"/>
    </source>
</evidence>
<accession>A0ABS7GME0</accession>
<evidence type="ECO:0000256" key="6">
    <source>
        <dbReference type="SAM" id="Phobius"/>
    </source>
</evidence>
<feature type="transmembrane region" description="Helical" evidence="6">
    <location>
        <begin position="279"/>
        <end position="298"/>
    </location>
</feature>
<dbReference type="InterPro" id="IPR044878">
    <property type="entry name" value="UbiA_sf"/>
</dbReference>
<protein>
    <submittedName>
        <fullName evidence="7">UbiA-like protein EboC</fullName>
    </submittedName>
</protein>
<comment type="subcellular location">
    <subcellularLocation>
        <location evidence="1">Membrane</location>
        <topology evidence="1">Multi-pass membrane protein</topology>
    </subcellularLocation>
</comment>
<dbReference type="InterPro" id="IPR000537">
    <property type="entry name" value="UbiA_prenyltransferase"/>
</dbReference>
<keyword evidence="5 6" id="KW-0472">Membrane</keyword>
<feature type="transmembrane region" description="Helical" evidence="6">
    <location>
        <begin position="168"/>
        <end position="186"/>
    </location>
</feature>
<sequence length="300" mass="31720">MNYIISKLVGYLRLMRPANIVTAVADILAGIAISGFLGSEVANYLDHLLPVACMCLATIGLYGGGVVFNDIMDAELDEVERPERPIPSGVISLTQAIVLGSYLLLVGILAAFTVGRITGFLALGIAACALIYDKWGKHQSWGPVNMGLCRGLNLLMGISIVIPALEKYWWIGCIPVLYIAAVTAISRGEVHGGNTRTLRITAVCYALVYGTILTLAAINGHLIAALPFVILFAVMINLPLYKAIKDPSGPNIGKAVKGGIIALVAMNAAWVAAFSTLPHALLVLILLPVSLLISKAFAVT</sequence>
<gene>
    <name evidence="7" type="primary">eboC</name>
    <name evidence="7" type="ORF">K1Y79_27405</name>
</gene>
<dbReference type="PANTHER" id="PTHR42723:SF1">
    <property type="entry name" value="CHLOROPHYLL SYNTHASE, CHLOROPLASTIC"/>
    <property type="match status" value="1"/>
</dbReference>
<feature type="transmembrane region" description="Helical" evidence="6">
    <location>
        <begin position="198"/>
        <end position="218"/>
    </location>
</feature>
<dbReference type="Pfam" id="PF01040">
    <property type="entry name" value="UbiA"/>
    <property type="match status" value="1"/>
</dbReference>
<keyword evidence="4 6" id="KW-1133">Transmembrane helix</keyword>
<feature type="transmembrane region" description="Helical" evidence="6">
    <location>
        <begin position="144"/>
        <end position="162"/>
    </location>
</feature>
<name>A0ABS7GME0_9BACT</name>
<feature type="transmembrane region" description="Helical" evidence="6">
    <location>
        <begin position="224"/>
        <end position="243"/>
    </location>
</feature>
<feature type="transmembrane region" description="Helical" evidence="6">
    <location>
        <begin position="20"/>
        <end position="37"/>
    </location>
</feature>
<feature type="transmembrane region" description="Helical" evidence="6">
    <location>
        <begin position="49"/>
        <end position="68"/>
    </location>
</feature>
<evidence type="ECO:0000256" key="4">
    <source>
        <dbReference type="ARBA" id="ARBA00022989"/>
    </source>
</evidence>
<dbReference type="InterPro" id="IPR050475">
    <property type="entry name" value="Prenyltransferase_related"/>
</dbReference>
<evidence type="ECO:0000256" key="5">
    <source>
        <dbReference type="ARBA" id="ARBA00023136"/>
    </source>
</evidence>
<evidence type="ECO:0000256" key="1">
    <source>
        <dbReference type="ARBA" id="ARBA00004141"/>
    </source>
</evidence>
<feature type="transmembrane region" description="Helical" evidence="6">
    <location>
        <begin position="89"/>
        <end position="108"/>
    </location>
</feature>
<keyword evidence="3 6" id="KW-0812">Transmembrane</keyword>